<dbReference type="OrthoDB" id="3199068at2759"/>
<dbReference type="EMBL" id="SDEE01000440">
    <property type="protein sequence ID" value="RXW16417.1"/>
    <property type="molecule type" value="Genomic_DNA"/>
</dbReference>
<protein>
    <recommendedName>
        <fullName evidence="4">BTB domain-containing protein</fullName>
    </recommendedName>
</protein>
<proteinExistence type="predicted"/>
<name>A0A4Q2D9Z8_9AGAR</name>
<feature type="compositionally biased region" description="Basic and acidic residues" evidence="1">
    <location>
        <begin position="266"/>
        <end position="277"/>
    </location>
</feature>
<dbReference type="Proteomes" id="UP000290288">
    <property type="component" value="Unassembled WGS sequence"/>
</dbReference>
<accession>A0A4Q2D9Z8</accession>
<dbReference type="STRING" id="2316362.A0A4Q2D9Z8"/>
<evidence type="ECO:0008006" key="4">
    <source>
        <dbReference type="Google" id="ProtNLM"/>
    </source>
</evidence>
<dbReference type="AlphaFoldDB" id="A0A4Q2D9Z8"/>
<evidence type="ECO:0000313" key="2">
    <source>
        <dbReference type="EMBL" id="RXW16417.1"/>
    </source>
</evidence>
<gene>
    <name evidence="2" type="ORF">EST38_g9437</name>
</gene>
<keyword evidence="3" id="KW-1185">Reference proteome</keyword>
<reference evidence="2 3" key="1">
    <citation type="submission" date="2019-01" db="EMBL/GenBank/DDBJ databases">
        <title>Draft genome sequence of Psathyrella aberdarensis IHI B618.</title>
        <authorList>
            <person name="Buettner E."/>
            <person name="Kellner H."/>
        </authorList>
    </citation>
    <scope>NUCLEOTIDE SEQUENCE [LARGE SCALE GENOMIC DNA]</scope>
    <source>
        <strain evidence="2 3">IHI B618</strain>
    </source>
</reference>
<evidence type="ECO:0000313" key="3">
    <source>
        <dbReference type="Proteomes" id="UP000290288"/>
    </source>
</evidence>
<comment type="caution">
    <text evidence="2">The sequence shown here is derived from an EMBL/GenBank/DDBJ whole genome shotgun (WGS) entry which is preliminary data.</text>
</comment>
<organism evidence="2 3">
    <name type="scientific">Candolleomyces aberdarensis</name>
    <dbReference type="NCBI Taxonomy" id="2316362"/>
    <lineage>
        <taxon>Eukaryota</taxon>
        <taxon>Fungi</taxon>
        <taxon>Dikarya</taxon>
        <taxon>Basidiomycota</taxon>
        <taxon>Agaricomycotina</taxon>
        <taxon>Agaricomycetes</taxon>
        <taxon>Agaricomycetidae</taxon>
        <taxon>Agaricales</taxon>
        <taxon>Agaricineae</taxon>
        <taxon>Psathyrellaceae</taxon>
        <taxon>Candolleomyces</taxon>
    </lineage>
</organism>
<sequence>MIQTSSPNLPSKLDEEHYWDFVTFSVEGCLFRLPKYRFLEESEYFRKEYRLDQEPAPPVEEPEYTSVDVNAYSTSSANSNKRDDQVVELEGSVLKLSTKWFFNDIRNRATKEIESVDGGLTVINRIVLAKEYNISKLLLAGYKALIKREETINLHDGEKIGLRNALQLYEIRDKYHRQSYTEQELESIIERKLEPEVLHIRDMEHLYLTKAEKKAERKAAEDVKARLDEASKVRARRRAEAHAEQEEARKKAVEECERGLELKRQELAQMEKEREKLQAPAQSDPDPRKIGKKKKGGKSLMACDFTPETLESGTG</sequence>
<evidence type="ECO:0000256" key="1">
    <source>
        <dbReference type="SAM" id="MobiDB-lite"/>
    </source>
</evidence>
<feature type="region of interest" description="Disordered" evidence="1">
    <location>
        <begin position="266"/>
        <end position="315"/>
    </location>
</feature>